<feature type="transmembrane region" description="Helical" evidence="1">
    <location>
        <begin position="36"/>
        <end position="56"/>
    </location>
</feature>
<organism evidence="3 4">
    <name type="scientific">candidate division GN15 bacterium</name>
    <dbReference type="NCBI Taxonomy" id="2072418"/>
    <lineage>
        <taxon>Bacteria</taxon>
        <taxon>candidate division GN15</taxon>
    </lineage>
</organism>
<keyword evidence="1" id="KW-1133">Transmembrane helix</keyword>
<proteinExistence type="predicted"/>
<feature type="transmembrane region" description="Helical" evidence="1">
    <location>
        <begin position="63"/>
        <end position="81"/>
    </location>
</feature>
<dbReference type="Gene3D" id="1.10.3730.20">
    <property type="match status" value="1"/>
</dbReference>
<evidence type="ECO:0000256" key="1">
    <source>
        <dbReference type="SAM" id="Phobius"/>
    </source>
</evidence>
<feature type="transmembrane region" description="Helical" evidence="1">
    <location>
        <begin position="7"/>
        <end position="30"/>
    </location>
</feature>
<sequence length="82" mass="8375">SARDGRAVFFSGCGAVFGPFLGVWSSLVAVSLIETGIAATLNATTPVLIIPTVILVFKEKVTLRAMLGAVVAVIGVALLFLG</sequence>
<feature type="non-terminal residue" evidence="3">
    <location>
        <position position="1"/>
    </location>
</feature>
<name>A0A855X5U8_9BACT</name>
<keyword evidence="1" id="KW-0472">Membrane</keyword>
<dbReference type="InterPro" id="IPR000620">
    <property type="entry name" value="EamA_dom"/>
</dbReference>
<dbReference type="Pfam" id="PF00892">
    <property type="entry name" value="EamA"/>
    <property type="match status" value="1"/>
</dbReference>
<dbReference type="Proteomes" id="UP000250918">
    <property type="component" value="Unassembled WGS sequence"/>
</dbReference>
<dbReference type="InterPro" id="IPR037185">
    <property type="entry name" value="EmrE-like"/>
</dbReference>
<feature type="domain" description="EamA" evidence="2">
    <location>
        <begin position="13"/>
        <end position="80"/>
    </location>
</feature>
<dbReference type="SUPFAM" id="SSF103481">
    <property type="entry name" value="Multidrug resistance efflux transporter EmrE"/>
    <property type="match status" value="1"/>
</dbReference>
<dbReference type="EMBL" id="PQAP01000125">
    <property type="protein sequence ID" value="PWB71119.1"/>
    <property type="molecule type" value="Genomic_DNA"/>
</dbReference>
<evidence type="ECO:0000313" key="4">
    <source>
        <dbReference type="Proteomes" id="UP000250918"/>
    </source>
</evidence>
<gene>
    <name evidence="3" type="ORF">C3F09_08290</name>
</gene>
<comment type="caution">
    <text evidence="3">The sequence shown here is derived from an EMBL/GenBank/DDBJ whole genome shotgun (WGS) entry which is preliminary data.</text>
</comment>
<protein>
    <submittedName>
        <fullName evidence="3">EamA family transporter</fullName>
    </submittedName>
</protein>
<dbReference type="AlphaFoldDB" id="A0A855X5U8"/>
<keyword evidence="1" id="KW-0812">Transmembrane</keyword>
<accession>A0A855X5U8</accession>
<evidence type="ECO:0000259" key="2">
    <source>
        <dbReference type="Pfam" id="PF00892"/>
    </source>
</evidence>
<reference evidence="3 4" key="1">
    <citation type="journal article" date="2018" name="ISME J.">
        <title>A methanotrophic archaeon couples anaerobic oxidation of methane to Fe(III) reduction.</title>
        <authorList>
            <person name="Cai C."/>
            <person name="Leu A.O."/>
            <person name="Xie G.J."/>
            <person name="Guo J."/>
            <person name="Feng Y."/>
            <person name="Zhao J.X."/>
            <person name="Tyson G.W."/>
            <person name="Yuan Z."/>
            <person name="Hu S."/>
        </authorList>
    </citation>
    <scope>NUCLEOTIDE SEQUENCE [LARGE SCALE GENOMIC DNA]</scope>
    <source>
        <strain evidence="3">FeB_12</strain>
    </source>
</reference>
<dbReference type="GO" id="GO:0016020">
    <property type="term" value="C:membrane"/>
    <property type="evidence" value="ECO:0007669"/>
    <property type="project" value="InterPro"/>
</dbReference>
<evidence type="ECO:0000313" key="3">
    <source>
        <dbReference type="EMBL" id="PWB71119.1"/>
    </source>
</evidence>